<dbReference type="GO" id="GO:0016787">
    <property type="term" value="F:hydrolase activity"/>
    <property type="evidence" value="ECO:0007669"/>
    <property type="project" value="InterPro"/>
</dbReference>
<dbReference type="PATRIC" id="fig|1497955.3.peg.1019"/>
<dbReference type="Pfam" id="PF01546">
    <property type="entry name" value="Peptidase_M20"/>
    <property type="match status" value="1"/>
</dbReference>
<reference evidence="2" key="1">
    <citation type="submission" date="2016-01" db="EMBL/GenBank/DDBJ databases">
        <authorList>
            <person name="Mitreva M."/>
            <person name="Pepin K.H."/>
            <person name="Mihindukulasuriya K.A."/>
            <person name="Fulton R."/>
            <person name="Fronick C."/>
            <person name="O'Laughlin M."/>
            <person name="Miner T."/>
            <person name="Herter B."/>
            <person name="Rosa B.A."/>
            <person name="Cordes M."/>
            <person name="Tomlinson C."/>
            <person name="Wollam A."/>
            <person name="Palsikar V.B."/>
            <person name="Mardis E.R."/>
            <person name="Wilson R.K."/>
        </authorList>
    </citation>
    <scope>NUCLEOTIDE SEQUENCE [LARGE SCALE GENOMIC DNA]</scope>
    <source>
        <strain evidence="2">KA00274</strain>
    </source>
</reference>
<gene>
    <name evidence="1" type="ORF">HMPREF1872_01049</name>
</gene>
<dbReference type="Gene3D" id="3.40.630.10">
    <property type="entry name" value="Zn peptidases"/>
    <property type="match status" value="1"/>
</dbReference>
<feature type="non-terminal residue" evidence="1">
    <location>
        <position position="1"/>
    </location>
</feature>
<dbReference type="AlphaFoldDB" id="A0A133YAR6"/>
<dbReference type="Proteomes" id="UP000070080">
    <property type="component" value="Unassembled WGS sequence"/>
</dbReference>
<dbReference type="SUPFAM" id="SSF53187">
    <property type="entry name" value="Zn-dependent exopeptidases"/>
    <property type="match status" value="1"/>
</dbReference>
<dbReference type="PANTHER" id="PTHR11014">
    <property type="entry name" value="PEPTIDASE M20 FAMILY MEMBER"/>
    <property type="match status" value="1"/>
</dbReference>
<evidence type="ECO:0008006" key="3">
    <source>
        <dbReference type="Google" id="ProtNLM"/>
    </source>
</evidence>
<proteinExistence type="predicted"/>
<dbReference type="EMBL" id="LSCV01000031">
    <property type="protein sequence ID" value="KXB40237.1"/>
    <property type="molecule type" value="Genomic_DNA"/>
</dbReference>
<organism evidence="1 2">
    <name type="scientific">Amygdalobacter nucleatus</name>
    <dbReference type="NCBI Taxonomy" id="3029274"/>
    <lineage>
        <taxon>Bacteria</taxon>
        <taxon>Bacillati</taxon>
        <taxon>Bacillota</taxon>
        <taxon>Clostridia</taxon>
        <taxon>Eubacteriales</taxon>
        <taxon>Oscillospiraceae</taxon>
        <taxon>Amygdalobacter</taxon>
    </lineage>
</organism>
<dbReference type="STRING" id="1497955.HMPREF1872_01049"/>
<accession>A0A133YAR6</accession>
<keyword evidence="2" id="KW-1185">Reference proteome</keyword>
<evidence type="ECO:0000313" key="1">
    <source>
        <dbReference type="EMBL" id="KXB40237.1"/>
    </source>
</evidence>
<evidence type="ECO:0000313" key="2">
    <source>
        <dbReference type="Proteomes" id="UP000070080"/>
    </source>
</evidence>
<dbReference type="PANTHER" id="PTHR11014:SF63">
    <property type="entry name" value="METALLOPEPTIDASE, PUTATIVE (AFU_ORTHOLOGUE AFUA_6G09600)-RELATED"/>
    <property type="match status" value="1"/>
</dbReference>
<name>A0A133YAR6_9FIRM</name>
<dbReference type="InterPro" id="IPR002933">
    <property type="entry name" value="Peptidase_M20"/>
</dbReference>
<protein>
    <recommendedName>
        <fullName evidence="3">Peptidase M20 dimerisation domain-containing protein</fullName>
    </recommendedName>
</protein>
<dbReference type="InterPro" id="IPR017439">
    <property type="entry name" value="Amidohydrolase"/>
</dbReference>
<sequence>PGKKLGIRADIDALPVTEKTGLPFSSENKGVMHACGHDAHISILLAAAKFLNEQKAQLKGEIRVIFQSAE</sequence>
<dbReference type="RefSeq" id="WP_315574230.1">
    <property type="nucleotide sequence ID" value="NZ_KQ959588.1"/>
</dbReference>
<comment type="caution">
    <text evidence="1">The sequence shown here is derived from an EMBL/GenBank/DDBJ whole genome shotgun (WGS) entry which is preliminary data.</text>
</comment>